<feature type="transmembrane region" description="Helical" evidence="1">
    <location>
        <begin position="77"/>
        <end position="94"/>
    </location>
</feature>
<evidence type="ECO:0000313" key="2">
    <source>
        <dbReference type="EMBL" id="SES69779.1"/>
    </source>
</evidence>
<protein>
    <submittedName>
        <fullName evidence="2">Tryptophan transporter TrpP</fullName>
    </submittedName>
</protein>
<dbReference type="Pfam" id="PF17099">
    <property type="entry name" value="TrpP"/>
    <property type="match status" value="1"/>
</dbReference>
<keyword evidence="3" id="KW-1185">Reference proteome</keyword>
<keyword evidence="1" id="KW-1133">Transmembrane helix</keyword>
<dbReference type="InterPro" id="IPR031360">
    <property type="entry name" value="TrpP"/>
</dbReference>
<keyword evidence="1" id="KW-0472">Membrane</keyword>
<feature type="transmembrane region" description="Helical" evidence="1">
    <location>
        <begin position="134"/>
        <end position="160"/>
    </location>
</feature>
<dbReference type="AlphaFoldDB" id="A0A1H9YL49"/>
<gene>
    <name evidence="2" type="ORF">SAMN05216389_101461</name>
</gene>
<organism evidence="2 3">
    <name type="scientific">Oceanobacillus limi</name>
    <dbReference type="NCBI Taxonomy" id="930131"/>
    <lineage>
        <taxon>Bacteria</taxon>
        <taxon>Bacillati</taxon>
        <taxon>Bacillota</taxon>
        <taxon>Bacilli</taxon>
        <taxon>Bacillales</taxon>
        <taxon>Bacillaceae</taxon>
        <taxon>Oceanobacillus</taxon>
    </lineage>
</organism>
<dbReference type="OrthoDB" id="2243651at2"/>
<name>A0A1H9YL49_9BACI</name>
<dbReference type="RefSeq" id="WP_090866375.1">
    <property type="nucleotide sequence ID" value="NZ_FOHE01000001.1"/>
</dbReference>
<feature type="transmembrane region" description="Helical" evidence="1">
    <location>
        <begin position="6"/>
        <end position="30"/>
    </location>
</feature>
<evidence type="ECO:0000256" key="1">
    <source>
        <dbReference type="SAM" id="Phobius"/>
    </source>
</evidence>
<keyword evidence="1" id="KW-0812">Transmembrane</keyword>
<dbReference type="EMBL" id="FOHE01000001">
    <property type="protein sequence ID" value="SES69779.1"/>
    <property type="molecule type" value="Genomic_DNA"/>
</dbReference>
<evidence type="ECO:0000313" key="3">
    <source>
        <dbReference type="Proteomes" id="UP000198618"/>
    </source>
</evidence>
<proteinExistence type="predicted"/>
<feature type="transmembrane region" description="Helical" evidence="1">
    <location>
        <begin position="106"/>
        <end position="128"/>
    </location>
</feature>
<accession>A0A1H9YL49</accession>
<reference evidence="2 3" key="1">
    <citation type="submission" date="2016-10" db="EMBL/GenBank/DDBJ databases">
        <authorList>
            <person name="de Groot N.N."/>
        </authorList>
    </citation>
    <scope>NUCLEOTIDE SEQUENCE [LARGE SCALE GENOMIC DNA]</scope>
    <source>
        <strain evidence="2 3">IBRC-M 10780</strain>
    </source>
</reference>
<feature type="transmembrane region" description="Helical" evidence="1">
    <location>
        <begin position="51"/>
        <end position="71"/>
    </location>
</feature>
<dbReference type="Proteomes" id="UP000198618">
    <property type="component" value="Unassembled WGS sequence"/>
</dbReference>
<dbReference type="STRING" id="930131.SAMN05216389_101461"/>
<sequence>MNTRILVILSLLLGIGAVLHYVIPGFVYGMKPDMLLSMMFLGIMLFPKPKYVVTLAIAAGVISALTTQTVGGQIANMIDKPITALLFFGLFLLVKNRISMKFNVPVLTAIGTMISGSIFLTVALYVVGLMDGTFILLFLTVVLPTAGLNTAFILITYPIVQQILKRSQPIAVS</sequence>